<accession>A0A9Q0LLV2</accession>
<proteinExistence type="predicted"/>
<dbReference type="PROSITE" id="PS51186">
    <property type="entry name" value="GNAT"/>
    <property type="match status" value="1"/>
</dbReference>
<dbReference type="Gene3D" id="3.40.630.30">
    <property type="match status" value="1"/>
</dbReference>
<reference evidence="2" key="1">
    <citation type="submission" date="2022-10" db="EMBL/GenBank/DDBJ databases">
        <title>Novel sulphate-reducing endosymbionts in the free-living metamonad Anaeramoeba.</title>
        <authorList>
            <person name="Jerlstrom-Hultqvist J."/>
            <person name="Cepicka I."/>
            <person name="Gallot-Lavallee L."/>
            <person name="Salas-Leiva D."/>
            <person name="Curtis B.A."/>
            <person name="Zahonova K."/>
            <person name="Pipaliya S."/>
            <person name="Dacks J."/>
            <person name="Roger A.J."/>
        </authorList>
    </citation>
    <scope>NUCLEOTIDE SEQUENCE</scope>
    <source>
        <strain evidence="2">BMAN</strain>
    </source>
</reference>
<organism evidence="2 3">
    <name type="scientific">Anaeramoeba ignava</name>
    <name type="common">Anaerobic marine amoeba</name>
    <dbReference type="NCBI Taxonomy" id="1746090"/>
    <lineage>
        <taxon>Eukaryota</taxon>
        <taxon>Metamonada</taxon>
        <taxon>Anaeramoebidae</taxon>
        <taxon>Anaeramoeba</taxon>
    </lineage>
</organism>
<dbReference type="OrthoDB" id="329272at2759"/>
<feature type="domain" description="N-acetyltransferase" evidence="1">
    <location>
        <begin position="7"/>
        <end position="149"/>
    </location>
</feature>
<keyword evidence="3" id="KW-1185">Reference proteome</keyword>
<dbReference type="GO" id="GO:0016747">
    <property type="term" value="F:acyltransferase activity, transferring groups other than amino-acyl groups"/>
    <property type="evidence" value="ECO:0007669"/>
    <property type="project" value="InterPro"/>
</dbReference>
<comment type="caution">
    <text evidence="2">The sequence shown here is derived from an EMBL/GenBank/DDBJ whole genome shotgun (WGS) entry which is preliminary data.</text>
</comment>
<dbReference type="EMBL" id="JAPDFW010000068">
    <property type="protein sequence ID" value="KAJ5074905.1"/>
    <property type="molecule type" value="Genomic_DNA"/>
</dbReference>
<name>A0A9Q0LLV2_ANAIG</name>
<dbReference type="AlphaFoldDB" id="A0A9Q0LLV2"/>
<dbReference type="OMA" id="GIPHEAM"/>
<evidence type="ECO:0000259" key="1">
    <source>
        <dbReference type="PROSITE" id="PS51186"/>
    </source>
</evidence>
<sequence>MEKDYDLKWICEDEEYFKQILELRYQILRKPINMKRGTENNLLDGKKETKHLAAIFEGNVIGCVSIYESNQTLKIFQMLVDIDFQKKGIGRNLIKKIQDEFKDKKSIKTIYCHARAPVVPFYEKLGFKKEGDMFFEVGIEHYKMIYQNQN</sequence>
<dbReference type="SUPFAM" id="SSF55729">
    <property type="entry name" value="Acyl-CoA N-acyltransferases (Nat)"/>
    <property type="match status" value="1"/>
</dbReference>
<dbReference type="Proteomes" id="UP001149090">
    <property type="component" value="Unassembled WGS sequence"/>
</dbReference>
<dbReference type="Pfam" id="PF13673">
    <property type="entry name" value="Acetyltransf_10"/>
    <property type="match status" value="1"/>
</dbReference>
<protein>
    <submittedName>
        <fullName evidence="2">Glucosamine 6-phosphate n-acetyltransferase</fullName>
    </submittedName>
</protein>
<dbReference type="InterPro" id="IPR000182">
    <property type="entry name" value="GNAT_dom"/>
</dbReference>
<dbReference type="CDD" id="cd04301">
    <property type="entry name" value="NAT_SF"/>
    <property type="match status" value="1"/>
</dbReference>
<gene>
    <name evidence="2" type="ORF">M0811_07948</name>
</gene>
<evidence type="ECO:0000313" key="2">
    <source>
        <dbReference type="EMBL" id="KAJ5074905.1"/>
    </source>
</evidence>
<dbReference type="InterPro" id="IPR016181">
    <property type="entry name" value="Acyl_CoA_acyltransferase"/>
</dbReference>
<evidence type="ECO:0000313" key="3">
    <source>
        <dbReference type="Proteomes" id="UP001149090"/>
    </source>
</evidence>